<dbReference type="Gene3D" id="3.40.50.1110">
    <property type="entry name" value="SGNH hydrolase"/>
    <property type="match status" value="1"/>
</dbReference>
<feature type="domain" description="SGNH hydrolase-type esterase" evidence="1">
    <location>
        <begin position="8"/>
        <end position="182"/>
    </location>
</feature>
<sequence>MAHIVLAGDSVFDNGVYVPGQPDVVRQLRAALPTGAGASLVAVDGAVVRGVQRQIAVLPAGTTHLVVSVGGNDALGQEWMLGRPSRLVAESLDLFADLRGAFRQDYGAMLDAALAHGVPVAACTIYDPRFLDADRQRRAVTALAFFNDIILRECFLRGVALLDLRLICNEAGDYANPIEPSARGGEKIAAAIAAMALGDATRGARVVTGRR</sequence>
<dbReference type="Proteomes" id="UP001526430">
    <property type="component" value="Unassembled WGS sequence"/>
</dbReference>
<dbReference type="GO" id="GO:0016787">
    <property type="term" value="F:hydrolase activity"/>
    <property type="evidence" value="ECO:0007669"/>
    <property type="project" value="UniProtKB-KW"/>
</dbReference>
<keyword evidence="2" id="KW-0378">Hydrolase</keyword>
<evidence type="ECO:0000313" key="3">
    <source>
        <dbReference type="Proteomes" id="UP001526430"/>
    </source>
</evidence>
<dbReference type="EMBL" id="JAPFQI010000011">
    <property type="protein sequence ID" value="MCW8086878.1"/>
    <property type="molecule type" value="Genomic_DNA"/>
</dbReference>
<keyword evidence="3" id="KW-1185">Reference proteome</keyword>
<dbReference type="RefSeq" id="WP_301591008.1">
    <property type="nucleotide sequence ID" value="NZ_JAPFQI010000011.1"/>
</dbReference>
<protein>
    <submittedName>
        <fullName evidence="2">SGNH/GDSL hydrolase family protein</fullName>
    </submittedName>
</protein>
<name>A0ABT3NXM4_9PROT</name>
<dbReference type="Pfam" id="PF13472">
    <property type="entry name" value="Lipase_GDSL_2"/>
    <property type="match status" value="1"/>
</dbReference>
<comment type="caution">
    <text evidence="2">The sequence shown here is derived from an EMBL/GenBank/DDBJ whole genome shotgun (WGS) entry which is preliminary data.</text>
</comment>
<gene>
    <name evidence="2" type="ORF">OF850_14670</name>
</gene>
<dbReference type="InterPro" id="IPR013830">
    <property type="entry name" value="SGNH_hydro"/>
</dbReference>
<accession>A0ABT3NXM4</accession>
<evidence type="ECO:0000313" key="2">
    <source>
        <dbReference type="EMBL" id="MCW8086878.1"/>
    </source>
</evidence>
<proteinExistence type="predicted"/>
<evidence type="ECO:0000259" key="1">
    <source>
        <dbReference type="Pfam" id="PF13472"/>
    </source>
</evidence>
<organism evidence="2 3">
    <name type="scientific">Sabulicella glaciei</name>
    <dbReference type="NCBI Taxonomy" id="2984948"/>
    <lineage>
        <taxon>Bacteria</taxon>
        <taxon>Pseudomonadati</taxon>
        <taxon>Pseudomonadota</taxon>
        <taxon>Alphaproteobacteria</taxon>
        <taxon>Acetobacterales</taxon>
        <taxon>Acetobacteraceae</taxon>
        <taxon>Sabulicella</taxon>
    </lineage>
</organism>
<dbReference type="InterPro" id="IPR036514">
    <property type="entry name" value="SGNH_hydro_sf"/>
</dbReference>
<reference evidence="2 3" key="1">
    <citation type="submission" date="2022-10" db="EMBL/GenBank/DDBJ databases">
        <title>Roseococcus glaciei nov., sp. nov., isolated from glacier.</title>
        <authorList>
            <person name="Liu Q."/>
            <person name="Xin Y.-H."/>
        </authorList>
    </citation>
    <scope>NUCLEOTIDE SEQUENCE [LARGE SCALE GENOMIC DNA]</scope>
    <source>
        <strain evidence="2 3">MDT2-1-1</strain>
    </source>
</reference>
<dbReference type="SUPFAM" id="SSF52266">
    <property type="entry name" value="SGNH hydrolase"/>
    <property type="match status" value="1"/>
</dbReference>